<dbReference type="PROSITE" id="PS51000">
    <property type="entry name" value="HTH_DEOR_2"/>
    <property type="match status" value="1"/>
</dbReference>
<dbReference type="GO" id="GO:0003700">
    <property type="term" value="F:DNA-binding transcription factor activity"/>
    <property type="evidence" value="ECO:0007669"/>
    <property type="project" value="InterPro"/>
</dbReference>
<dbReference type="Proteomes" id="UP000095485">
    <property type="component" value="Unassembled WGS sequence"/>
</dbReference>
<dbReference type="PRINTS" id="PR00037">
    <property type="entry name" value="HTHLACR"/>
</dbReference>
<dbReference type="GO" id="GO:0016740">
    <property type="term" value="F:transferase activity"/>
    <property type="evidence" value="ECO:0007669"/>
    <property type="project" value="UniProtKB-KW"/>
</dbReference>
<dbReference type="OrthoDB" id="9797223at2"/>
<dbReference type="SMART" id="SM00420">
    <property type="entry name" value="HTH_DEOR"/>
    <property type="match status" value="1"/>
</dbReference>
<dbReference type="SUPFAM" id="SSF46785">
    <property type="entry name" value="Winged helix' DNA-binding domain"/>
    <property type="match status" value="1"/>
</dbReference>
<dbReference type="InterPro" id="IPR001034">
    <property type="entry name" value="DeoR_HTH"/>
</dbReference>
<dbReference type="Gene3D" id="1.10.10.10">
    <property type="entry name" value="Winged helix-like DNA-binding domain superfamily/Winged helix DNA-binding domain"/>
    <property type="match status" value="1"/>
</dbReference>
<evidence type="ECO:0000256" key="2">
    <source>
        <dbReference type="ARBA" id="ARBA00023125"/>
    </source>
</evidence>
<dbReference type="EMBL" id="CZAY01000030">
    <property type="protein sequence ID" value="CUQ18382.1"/>
    <property type="molecule type" value="Genomic_DNA"/>
</dbReference>
<keyword evidence="2" id="KW-0238">DNA-binding</keyword>
<dbReference type="RefSeq" id="WP_055284702.1">
    <property type="nucleotide sequence ID" value="NZ_CP100126.1"/>
</dbReference>
<keyword evidence="1" id="KW-0805">Transcription regulation</keyword>
<protein>
    <submittedName>
        <fullName evidence="5">Lactose phosphotransferase system repressor</fullName>
    </submittedName>
</protein>
<dbReference type="Pfam" id="PF08220">
    <property type="entry name" value="HTH_DeoR"/>
    <property type="match status" value="1"/>
</dbReference>
<dbReference type="InterPro" id="IPR018356">
    <property type="entry name" value="Tscrpt_reg_HTH_DeoR_CS"/>
</dbReference>
<dbReference type="Pfam" id="PF00455">
    <property type="entry name" value="DeoRC"/>
    <property type="match status" value="1"/>
</dbReference>
<dbReference type="PANTHER" id="PTHR30363:SF56">
    <property type="entry name" value="TRANSCRIPTIONAL REGULATOR, DEOR FAMILY"/>
    <property type="match status" value="1"/>
</dbReference>
<dbReference type="AlphaFoldDB" id="A0A174U7Z4"/>
<evidence type="ECO:0000259" key="4">
    <source>
        <dbReference type="PROSITE" id="PS51000"/>
    </source>
</evidence>
<dbReference type="InterPro" id="IPR036390">
    <property type="entry name" value="WH_DNA-bd_sf"/>
</dbReference>
<dbReference type="SMART" id="SM01134">
    <property type="entry name" value="DeoRC"/>
    <property type="match status" value="1"/>
</dbReference>
<keyword evidence="5" id="KW-0808">Transferase</keyword>
<feature type="domain" description="HTH deoR-type" evidence="4">
    <location>
        <begin position="3"/>
        <end position="58"/>
    </location>
</feature>
<dbReference type="InterPro" id="IPR014036">
    <property type="entry name" value="DeoR-like_C"/>
</dbReference>
<evidence type="ECO:0000313" key="5">
    <source>
        <dbReference type="EMBL" id="CUQ18382.1"/>
    </source>
</evidence>
<evidence type="ECO:0000256" key="1">
    <source>
        <dbReference type="ARBA" id="ARBA00023015"/>
    </source>
</evidence>
<dbReference type="PANTHER" id="PTHR30363">
    <property type="entry name" value="HTH-TYPE TRANSCRIPTIONAL REGULATOR SRLR-RELATED"/>
    <property type="match status" value="1"/>
</dbReference>
<dbReference type="InterPro" id="IPR036388">
    <property type="entry name" value="WH-like_DNA-bd_sf"/>
</dbReference>
<dbReference type="Gene3D" id="3.40.50.1360">
    <property type="match status" value="1"/>
</dbReference>
<sequence length="247" mass="27034">MLTEQRYEQILKLLEKEGSITVTEVKELLDTSESTVRRDITALHNAGKLVKVFGGAVALDHVVTPQEPTVAQKITVHVSEKRQIAEYAARLIGQGEYIYLDAGTTTGYMLEFLRDKDVTVVTNAVVHAQQLAKSGVKVRLVGGELKSSTEAVVGSEAMETIRKYHFTKGFFGTNGVTKKTGFTTPDASEAMVKKIAMEQCQEKYVLCDESKFGEVSSVTFAPFAGAKIVTDQMPEGYRDCGNIIVIS</sequence>
<evidence type="ECO:0000256" key="3">
    <source>
        <dbReference type="ARBA" id="ARBA00023163"/>
    </source>
</evidence>
<organism evidence="5 6">
    <name type="scientific">Dorea longicatena</name>
    <dbReference type="NCBI Taxonomy" id="88431"/>
    <lineage>
        <taxon>Bacteria</taxon>
        <taxon>Bacillati</taxon>
        <taxon>Bacillota</taxon>
        <taxon>Clostridia</taxon>
        <taxon>Lachnospirales</taxon>
        <taxon>Lachnospiraceae</taxon>
        <taxon>Dorea</taxon>
    </lineage>
</organism>
<proteinExistence type="predicted"/>
<reference evidence="5 6" key="1">
    <citation type="submission" date="2015-09" db="EMBL/GenBank/DDBJ databases">
        <authorList>
            <consortium name="Pathogen Informatics"/>
        </authorList>
    </citation>
    <scope>NUCLEOTIDE SEQUENCE [LARGE SCALE GENOMIC DNA]</scope>
    <source>
        <strain evidence="5 6">2789STDY5834914</strain>
    </source>
</reference>
<accession>A0A174U7Z4</accession>
<dbReference type="GeneID" id="96230343"/>
<dbReference type="GO" id="GO:0003677">
    <property type="term" value="F:DNA binding"/>
    <property type="evidence" value="ECO:0007669"/>
    <property type="project" value="UniProtKB-KW"/>
</dbReference>
<dbReference type="InterPro" id="IPR037171">
    <property type="entry name" value="NagB/RpiA_transferase-like"/>
</dbReference>
<dbReference type="PROSITE" id="PS00894">
    <property type="entry name" value="HTH_DEOR_1"/>
    <property type="match status" value="1"/>
</dbReference>
<dbReference type="SUPFAM" id="SSF100950">
    <property type="entry name" value="NagB/RpiA/CoA transferase-like"/>
    <property type="match status" value="1"/>
</dbReference>
<dbReference type="InterPro" id="IPR050313">
    <property type="entry name" value="Carb_Metab_HTH_regulators"/>
</dbReference>
<keyword evidence="3" id="KW-0804">Transcription</keyword>
<dbReference type="STRING" id="88431.ERS852423_02652"/>
<gene>
    <name evidence="5" type="primary">lacR_2</name>
    <name evidence="5" type="ORF">ERS852526_03070</name>
</gene>
<evidence type="ECO:0000313" key="6">
    <source>
        <dbReference type="Proteomes" id="UP000095485"/>
    </source>
</evidence>
<name>A0A174U7Z4_9FIRM</name>